<feature type="transmembrane region" description="Helical" evidence="1">
    <location>
        <begin position="17"/>
        <end position="37"/>
    </location>
</feature>
<feature type="non-terminal residue" evidence="2">
    <location>
        <position position="1"/>
    </location>
</feature>
<feature type="transmembrane region" description="Helical" evidence="1">
    <location>
        <begin position="57"/>
        <end position="75"/>
    </location>
</feature>
<accession>A0A0D0BBB9</accession>
<feature type="transmembrane region" description="Helical" evidence="1">
    <location>
        <begin position="183"/>
        <end position="203"/>
    </location>
</feature>
<dbReference type="HOGENOM" id="CLU_044614_9_2_1"/>
<proteinExistence type="predicted"/>
<keyword evidence="3" id="KW-1185">Reference proteome</keyword>
<feature type="transmembrane region" description="Helical" evidence="1">
    <location>
        <begin position="269"/>
        <end position="287"/>
    </location>
</feature>
<dbReference type="EMBL" id="KN834772">
    <property type="protein sequence ID" value="KIK61020.1"/>
    <property type="molecule type" value="Genomic_DNA"/>
</dbReference>
<sequence length="303" mass="33928">MEPLDAASVEHRNTLNILYLTIGIIPQSFVYGIYCCLIPHFIFTTVQRGLQATTRRVMLFVTLYMFIISSIHWISSVVNLIQRFRGWIADADGPAAPPVTYRELLSAVVLTNYFLTDAVVVWRAWVLCNDENKASKVALRITAVLLSFLALSVATTIVIRILLTIPSRYSKSHNGTLNRAIDVSQTANLGISLLTNISVILIISAKAWKHRRSINQNLPKSTRNRRFFMGSRILLVLIESGVLYCFSGVITLAALFIRLEFGTLGDLYTLVNFQIAGIYPILVLLLVNKDRSMDKMIFTAGLS</sequence>
<gene>
    <name evidence="2" type="ORF">GYMLUDRAFT_225216</name>
</gene>
<evidence type="ECO:0000313" key="3">
    <source>
        <dbReference type="Proteomes" id="UP000053593"/>
    </source>
</evidence>
<evidence type="ECO:0000313" key="2">
    <source>
        <dbReference type="EMBL" id="KIK61020.1"/>
    </source>
</evidence>
<keyword evidence="1" id="KW-0472">Membrane</keyword>
<keyword evidence="1" id="KW-0812">Transmembrane</keyword>
<dbReference type="AlphaFoldDB" id="A0A0D0BBB9"/>
<name>A0A0D0BBB9_9AGAR</name>
<evidence type="ECO:0000256" key="1">
    <source>
        <dbReference type="SAM" id="Phobius"/>
    </source>
</evidence>
<feature type="transmembrane region" description="Helical" evidence="1">
    <location>
        <begin position="137"/>
        <end position="163"/>
    </location>
</feature>
<dbReference type="Proteomes" id="UP000053593">
    <property type="component" value="Unassembled WGS sequence"/>
</dbReference>
<organism evidence="2 3">
    <name type="scientific">Collybiopsis luxurians FD-317 M1</name>
    <dbReference type="NCBI Taxonomy" id="944289"/>
    <lineage>
        <taxon>Eukaryota</taxon>
        <taxon>Fungi</taxon>
        <taxon>Dikarya</taxon>
        <taxon>Basidiomycota</taxon>
        <taxon>Agaricomycotina</taxon>
        <taxon>Agaricomycetes</taxon>
        <taxon>Agaricomycetidae</taxon>
        <taxon>Agaricales</taxon>
        <taxon>Marasmiineae</taxon>
        <taxon>Omphalotaceae</taxon>
        <taxon>Collybiopsis</taxon>
        <taxon>Collybiopsis luxurians</taxon>
    </lineage>
</organism>
<reference evidence="2 3" key="1">
    <citation type="submission" date="2014-04" db="EMBL/GenBank/DDBJ databases">
        <title>Evolutionary Origins and Diversification of the Mycorrhizal Mutualists.</title>
        <authorList>
            <consortium name="DOE Joint Genome Institute"/>
            <consortium name="Mycorrhizal Genomics Consortium"/>
            <person name="Kohler A."/>
            <person name="Kuo A."/>
            <person name="Nagy L.G."/>
            <person name="Floudas D."/>
            <person name="Copeland A."/>
            <person name="Barry K.W."/>
            <person name="Cichocki N."/>
            <person name="Veneault-Fourrey C."/>
            <person name="LaButti K."/>
            <person name="Lindquist E.A."/>
            <person name="Lipzen A."/>
            <person name="Lundell T."/>
            <person name="Morin E."/>
            <person name="Murat C."/>
            <person name="Riley R."/>
            <person name="Ohm R."/>
            <person name="Sun H."/>
            <person name="Tunlid A."/>
            <person name="Henrissat B."/>
            <person name="Grigoriev I.V."/>
            <person name="Hibbett D.S."/>
            <person name="Martin F."/>
        </authorList>
    </citation>
    <scope>NUCLEOTIDE SEQUENCE [LARGE SCALE GENOMIC DNA]</scope>
    <source>
        <strain evidence="2 3">FD-317 M1</strain>
    </source>
</reference>
<keyword evidence="1" id="KW-1133">Transmembrane helix</keyword>
<feature type="transmembrane region" description="Helical" evidence="1">
    <location>
        <begin position="233"/>
        <end position="257"/>
    </location>
</feature>
<dbReference type="OrthoDB" id="3259206at2759"/>
<feature type="transmembrane region" description="Helical" evidence="1">
    <location>
        <begin position="104"/>
        <end position="125"/>
    </location>
</feature>
<protein>
    <submittedName>
        <fullName evidence="2">Uncharacterized protein</fullName>
    </submittedName>
</protein>